<sequence>MIVRIVGHNSPASSYFRLGTQCHYHLRNNFKCTPGGNRGNFLQQPWRPNKSTSTSNTSKKLPISLKLGAFVASATGVKLLSTIPVLCIQQQPMKTLGTNVQVLEAKFDWKKFFEMLWPHAWHLASAIAGALAVAFLNIKIPLVLGEIINILSELLKTGSGLVITKEMAKPIKNLIGMYVAQAAFTFLYISLLSCVGERIAASMKQELFSSIMKQDISFFDSNRTGDIMNRITVDVQEFKSSFKLCISHGLRSFTQMAGCVISLFVISPQMAGGMLLVLPSVIVVGTVVGSFLRRLSRAAQAQVSKATAVGDEAINNIRIVRAFAAEDKECELFAYETNTAADFNQLLGIGIGMFQGGTNLFLNGLVLGTLYGGSHLMASGNINAGDLMAFLVATQTIQRSLAQLSLLFGHVIRGLSAGARVFEYINMQPTIPISGGKTIPYHSLIADVEFKDVSFAYPTRPQQNVLKNFNLRLPSGHTVAVVGTSGNGKSTIAALLERFYDVDSGSITIDGLDIRDLDPAWLRGRAIGFINQEPTLFATTIMENIRFGFPDATDTEVIEVAKLANAHEFITKFPDGYNTVLGERGVTVSGGQRQRIAIARALLKNPSILILDEATSALDTESERIVQNALEKLTRGRTVLVIAHRLSTVQNADIIVVLNNGVIVEVGSHMTLMTKRGFYWNLMQQQQQQQYSEELPRQFG</sequence>
<evidence type="ECO:0000256" key="7">
    <source>
        <dbReference type="ARBA" id="ARBA00022792"/>
    </source>
</evidence>
<evidence type="ECO:0000256" key="16">
    <source>
        <dbReference type="ARBA" id="ARBA00041416"/>
    </source>
</evidence>
<reference evidence="21 22" key="1">
    <citation type="submission" date="2024-03" db="EMBL/GenBank/DDBJ databases">
        <title>The genome assembly and annotation of the cricket Gryllus longicercus Weissman &amp; Gray.</title>
        <authorList>
            <person name="Szrajer S."/>
            <person name="Gray D."/>
            <person name="Ylla G."/>
        </authorList>
    </citation>
    <scope>NUCLEOTIDE SEQUENCE [LARGE SCALE GENOMIC DNA]</scope>
    <source>
        <strain evidence="21">DAG 2021-001</strain>
        <tissue evidence="21">Whole body minus gut</tissue>
    </source>
</reference>
<keyword evidence="7" id="KW-0999">Mitochondrion inner membrane</keyword>
<dbReference type="CDD" id="cd18574">
    <property type="entry name" value="ABC_6TM_ABCB8_like"/>
    <property type="match status" value="1"/>
</dbReference>
<dbReference type="PROSITE" id="PS50893">
    <property type="entry name" value="ABC_TRANSPORTER_2"/>
    <property type="match status" value="1"/>
</dbReference>
<evidence type="ECO:0000256" key="2">
    <source>
        <dbReference type="ARBA" id="ARBA00007577"/>
    </source>
</evidence>
<dbReference type="GO" id="GO:0015421">
    <property type="term" value="F:ABC-type oligopeptide transporter activity"/>
    <property type="evidence" value="ECO:0007669"/>
    <property type="project" value="TreeGrafter"/>
</dbReference>
<feature type="transmembrane region" description="Helical" evidence="18">
    <location>
        <begin position="249"/>
        <end position="267"/>
    </location>
</feature>
<evidence type="ECO:0000256" key="11">
    <source>
        <dbReference type="ARBA" id="ARBA00022989"/>
    </source>
</evidence>
<dbReference type="EMBL" id="JAZDUA010000251">
    <property type="protein sequence ID" value="KAK7862914.1"/>
    <property type="molecule type" value="Genomic_DNA"/>
</dbReference>
<evidence type="ECO:0000256" key="13">
    <source>
        <dbReference type="ARBA" id="ARBA00023128"/>
    </source>
</evidence>
<keyword evidence="11 18" id="KW-1133">Transmembrane helix</keyword>
<evidence type="ECO:0000256" key="5">
    <source>
        <dbReference type="ARBA" id="ARBA00022692"/>
    </source>
</evidence>
<dbReference type="InterPro" id="IPR003439">
    <property type="entry name" value="ABC_transporter-like_ATP-bd"/>
</dbReference>
<keyword evidence="10" id="KW-0630">Potassium</keyword>
<keyword evidence="13" id="KW-0496">Mitochondrion</keyword>
<dbReference type="Pfam" id="PF00664">
    <property type="entry name" value="ABC_membrane"/>
    <property type="match status" value="1"/>
</dbReference>
<accession>A0AAN9VRR6</accession>
<dbReference type="Pfam" id="PF00005">
    <property type="entry name" value="ABC_tran"/>
    <property type="match status" value="1"/>
</dbReference>
<name>A0AAN9VRR6_9ORTH</name>
<dbReference type="InterPro" id="IPR039421">
    <property type="entry name" value="Type_1_exporter"/>
</dbReference>
<evidence type="ECO:0000256" key="15">
    <source>
        <dbReference type="ARBA" id="ARBA00040439"/>
    </source>
</evidence>
<evidence type="ECO:0000313" key="22">
    <source>
        <dbReference type="Proteomes" id="UP001378592"/>
    </source>
</evidence>
<evidence type="ECO:0000256" key="18">
    <source>
        <dbReference type="SAM" id="Phobius"/>
    </source>
</evidence>
<feature type="domain" description="ABC transporter" evidence="19">
    <location>
        <begin position="448"/>
        <end position="685"/>
    </location>
</feature>
<dbReference type="PROSITE" id="PS00211">
    <property type="entry name" value="ABC_TRANSPORTER_1"/>
    <property type="match status" value="1"/>
</dbReference>
<keyword evidence="6" id="KW-0547">Nucleotide-binding</keyword>
<evidence type="ECO:0000256" key="4">
    <source>
        <dbReference type="ARBA" id="ARBA00022538"/>
    </source>
</evidence>
<gene>
    <name evidence="21" type="ORF">R5R35_002461</name>
</gene>
<dbReference type="GO" id="GO:0016887">
    <property type="term" value="F:ATP hydrolysis activity"/>
    <property type="evidence" value="ECO:0007669"/>
    <property type="project" value="InterPro"/>
</dbReference>
<evidence type="ECO:0000256" key="1">
    <source>
        <dbReference type="ARBA" id="ARBA00004448"/>
    </source>
</evidence>
<evidence type="ECO:0000256" key="14">
    <source>
        <dbReference type="ARBA" id="ARBA00023136"/>
    </source>
</evidence>
<proteinExistence type="inferred from homology"/>
<dbReference type="AlphaFoldDB" id="A0AAN9VRR6"/>
<dbReference type="PANTHER" id="PTHR43394:SF17">
    <property type="entry name" value="MITOCHONDRIAL POTASSIUM CHANNEL ATP-BINDING SUBUNIT"/>
    <property type="match status" value="1"/>
</dbReference>
<comment type="caution">
    <text evidence="21">The sequence shown here is derived from an EMBL/GenBank/DDBJ whole genome shotgun (WGS) entry which is preliminary data.</text>
</comment>
<evidence type="ECO:0000256" key="12">
    <source>
        <dbReference type="ARBA" id="ARBA00023065"/>
    </source>
</evidence>
<dbReference type="InterPro" id="IPR027417">
    <property type="entry name" value="P-loop_NTPase"/>
</dbReference>
<keyword evidence="4" id="KW-0633">Potassium transport</keyword>
<dbReference type="FunFam" id="1.20.1560.10:FF:000016">
    <property type="entry name" value="ATP-binding cassette sub-family B member 8, mitochondrial"/>
    <property type="match status" value="1"/>
</dbReference>
<keyword evidence="12" id="KW-0406">Ion transport</keyword>
<evidence type="ECO:0000259" key="19">
    <source>
        <dbReference type="PROSITE" id="PS50893"/>
    </source>
</evidence>
<feature type="transmembrane region" description="Helical" evidence="18">
    <location>
        <begin position="175"/>
        <end position="195"/>
    </location>
</feature>
<keyword evidence="14 18" id="KW-0472">Membrane</keyword>
<evidence type="ECO:0000256" key="3">
    <source>
        <dbReference type="ARBA" id="ARBA00022448"/>
    </source>
</evidence>
<dbReference type="Gene3D" id="3.40.50.300">
    <property type="entry name" value="P-loop containing nucleotide triphosphate hydrolases"/>
    <property type="match status" value="1"/>
</dbReference>
<evidence type="ECO:0000256" key="8">
    <source>
        <dbReference type="ARBA" id="ARBA00022840"/>
    </source>
</evidence>
<keyword evidence="22" id="KW-1185">Reference proteome</keyword>
<organism evidence="21 22">
    <name type="scientific">Gryllus longicercus</name>
    <dbReference type="NCBI Taxonomy" id="2509291"/>
    <lineage>
        <taxon>Eukaryota</taxon>
        <taxon>Metazoa</taxon>
        <taxon>Ecdysozoa</taxon>
        <taxon>Arthropoda</taxon>
        <taxon>Hexapoda</taxon>
        <taxon>Insecta</taxon>
        <taxon>Pterygota</taxon>
        <taxon>Neoptera</taxon>
        <taxon>Polyneoptera</taxon>
        <taxon>Orthoptera</taxon>
        <taxon>Ensifera</taxon>
        <taxon>Gryllidea</taxon>
        <taxon>Grylloidea</taxon>
        <taxon>Gryllidae</taxon>
        <taxon>Gryllinae</taxon>
        <taxon>Gryllus</taxon>
    </lineage>
</organism>
<evidence type="ECO:0000313" key="21">
    <source>
        <dbReference type="EMBL" id="KAK7862914.1"/>
    </source>
</evidence>
<evidence type="ECO:0000256" key="6">
    <source>
        <dbReference type="ARBA" id="ARBA00022741"/>
    </source>
</evidence>
<dbReference type="GO" id="GO:0005743">
    <property type="term" value="C:mitochondrial inner membrane"/>
    <property type="evidence" value="ECO:0007669"/>
    <property type="project" value="UniProtKB-SubCell"/>
</dbReference>
<dbReference type="SMART" id="SM00382">
    <property type="entry name" value="AAA"/>
    <property type="match status" value="1"/>
</dbReference>
<keyword evidence="8" id="KW-0067">ATP-binding</keyword>
<evidence type="ECO:0000259" key="20">
    <source>
        <dbReference type="PROSITE" id="PS50929"/>
    </source>
</evidence>
<dbReference type="Proteomes" id="UP001378592">
    <property type="component" value="Unassembled WGS sequence"/>
</dbReference>
<dbReference type="SUPFAM" id="SSF90123">
    <property type="entry name" value="ABC transporter transmembrane region"/>
    <property type="match status" value="1"/>
</dbReference>
<dbReference type="InterPro" id="IPR011527">
    <property type="entry name" value="ABC1_TM_dom"/>
</dbReference>
<feature type="transmembrane region" description="Helical" evidence="18">
    <location>
        <begin position="273"/>
        <end position="292"/>
    </location>
</feature>
<dbReference type="InterPro" id="IPR017871">
    <property type="entry name" value="ABC_transporter-like_CS"/>
</dbReference>
<feature type="domain" description="ABC transmembrane type-1" evidence="20">
    <location>
        <begin position="126"/>
        <end position="413"/>
    </location>
</feature>
<evidence type="ECO:0000256" key="9">
    <source>
        <dbReference type="ARBA" id="ARBA00022946"/>
    </source>
</evidence>
<evidence type="ECO:0000256" key="17">
    <source>
        <dbReference type="ARBA" id="ARBA00042968"/>
    </source>
</evidence>
<dbReference type="Gene3D" id="1.20.1560.10">
    <property type="entry name" value="ABC transporter type 1, transmembrane domain"/>
    <property type="match status" value="1"/>
</dbReference>
<comment type="similarity">
    <text evidence="2">Belongs to the ABC transporter superfamily. ABCB family. Multidrug resistance exporter (TC 3.A.1.201) subfamily.</text>
</comment>
<keyword evidence="5 18" id="KW-0812">Transmembrane</keyword>
<dbReference type="GO" id="GO:0005524">
    <property type="term" value="F:ATP binding"/>
    <property type="evidence" value="ECO:0007669"/>
    <property type="project" value="UniProtKB-KW"/>
</dbReference>
<dbReference type="InterPro" id="IPR003593">
    <property type="entry name" value="AAA+_ATPase"/>
</dbReference>
<keyword evidence="3" id="KW-0813">Transport</keyword>
<evidence type="ECO:0000256" key="10">
    <source>
        <dbReference type="ARBA" id="ARBA00022958"/>
    </source>
</evidence>
<dbReference type="InterPro" id="IPR036640">
    <property type="entry name" value="ABC1_TM_sf"/>
</dbReference>
<dbReference type="SUPFAM" id="SSF52540">
    <property type="entry name" value="P-loop containing nucleoside triphosphate hydrolases"/>
    <property type="match status" value="1"/>
</dbReference>
<dbReference type="FunFam" id="3.40.50.300:FF:000403">
    <property type="entry name" value="ATP-binding cassette sub-family B member 8, mitochondrial"/>
    <property type="match status" value="1"/>
</dbReference>
<feature type="transmembrane region" description="Helical" evidence="18">
    <location>
        <begin position="120"/>
        <end position="138"/>
    </location>
</feature>
<keyword evidence="9" id="KW-0809">Transit peptide</keyword>
<dbReference type="GO" id="GO:0090374">
    <property type="term" value="P:oligopeptide export from mitochondrion"/>
    <property type="evidence" value="ECO:0007669"/>
    <property type="project" value="TreeGrafter"/>
</dbReference>
<protein>
    <recommendedName>
        <fullName evidence="15">Mitochondrial potassium channel ATP-binding subunit</fullName>
    </recommendedName>
    <alternativeName>
        <fullName evidence="17">ATP-binding cassette sub-family B member 8, mitochondrial</fullName>
    </alternativeName>
    <alternativeName>
        <fullName evidence="16">Mitochondrial sulfonylurea-receptor</fullName>
    </alternativeName>
</protein>
<dbReference type="PROSITE" id="PS50929">
    <property type="entry name" value="ABC_TM1F"/>
    <property type="match status" value="1"/>
</dbReference>
<dbReference type="GO" id="GO:0006813">
    <property type="term" value="P:potassium ion transport"/>
    <property type="evidence" value="ECO:0007669"/>
    <property type="project" value="UniProtKB-KW"/>
</dbReference>
<dbReference type="CDD" id="cd03249">
    <property type="entry name" value="ABC_MTABC3_MDL1_MDL2"/>
    <property type="match status" value="1"/>
</dbReference>
<comment type="subcellular location">
    <subcellularLocation>
        <location evidence="1">Mitochondrion inner membrane</location>
        <topology evidence="1">Multi-pass membrane protein</topology>
    </subcellularLocation>
</comment>
<dbReference type="PANTHER" id="PTHR43394">
    <property type="entry name" value="ATP-DEPENDENT PERMEASE MDL1, MITOCHONDRIAL"/>
    <property type="match status" value="1"/>
</dbReference>